<dbReference type="EMBL" id="LUTY01001795">
    <property type="protein sequence ID" value="OAD21209.1"/>
    <property type="molecule type" value="Genomic_DNA"/>
</dbReference>
<proteinExistence type="predicted"/>
<organism evidence="1 2">
    <name type="scientific">Candidatus Thiomargarita nelsonii</name>
    <dbReference type="NCBI Taxonomy" id="1003181"/>
    <lineage>
        <taxon>Bacteria</taxon>
        <taxon>Pseudomonadati</taxon>
        <taxon>Pseudomonadota</taxon>
        <taxon>Gammaproteobacteria</taxon>
        <taxon>Thiotrichales</taxon>
        <taxon>Thiotrichaceae</taxon>
        <taxon>Thiomargarita</taxon>
    </lineage>
</organism>
<gene>
    <name evidence="1" type="ORF">THIOM_003030</name>
</gene>
<accession>A0A176RZT7</accession>
<comment type="caution">
    <text evidence="1">The sequence shown here is derived from an EMBL/GenBank/DDBJ whole genome shotgun (WGS) entry which is preliminary data.</text>
</comment>
<evidence type="ECO:0000313" key="2">
    <source>
        <dbReference type="Proteomes" id="UP000076962"/>
    </source>
</evidence>
<dbReference type="AlphaFoldDB" id="A0A176RZT7"/>
<keyword evidence="2" id="KW-1185">Reference proteome</keyword>
<reference evidence="1 2" key="1">
    <citation type="submission" date="2016-05" db="EMBL/GenBank/DDBJ databases">
        <title>Single-cell genome of chain-forming Candidatus Thiomargarita nelsonii and comparison to other large sulfur-oxidizing bacteria.</title>
        <authorList>
            <person name="Winkel M."/>
            <person name="Salman V."/>
            <person name="Woyke T."/>
            <person name="Schulz-Vogt H."/>
            <person name="Richter M."/>
            <person name="Flood B."/>
            <person name="Bailey J."/>
            <person name="Amann R."/>
            <person name="Mussmann M."/>
        </authorList>
    </citation>
    <scope>NUCLEOTIDE SEQUENCE [LARGE SCALE GENOMIC DNA]</scope>
    <source>
        <strain evidence="1 2">THI036</strain>
    </source>
</reference>
<dbReference type="Proteomes" id="UP000076962">
    <property type="component" value="Unassembled WGS sequence"/>
</dbReference>
<name>A0A176RZT7_9GAMM</name>
<sequence>MKCLVILPANLMSRPLVPLLIAFPLPFPPERVAWNPSSLWPTAAKMAMALWAWAGR</sequence>
<evidence type="ECO:0000313" key="1">
    <source>
        <dbReference type="EMBL" id="OAD21209.1"/>
    </source>
</evidence>
<protein>
    <submittedName>
        <fullName evidence="1">Uncharacterized protein</fullName>
    </submittedName>
</protein>